<sequence>MKEHRWMIFNMEHMLRPEQIRWSKEAQQYSLSVFNQPHSKDIN</sequence>
<keyword evidence="2" id="KW-1185">Reference proteome</keyword>
<accession>A0A821W834</accession>
<dbReference type="EMBL" id="CAJOBP010083079">
    <property type="protein sequence ID" value="CAF4921345.1"/>
    <property type="molecule type" value="Genomic_DNA"/>
</dbReference>
<organism evidence="1 2">
    <name type="scientific">Rotaria socialis</name>
    <dbReference type="NCBI Taxonomy" id="392032"/>
    <lineage>
        <taxon>Eukaryota</taxon>
        <taxon>Metazoa</taxon>
        <taxon>Spiralia</taxon>
        <taxon>Gnathifera</taxon>
        <taxon>Rotifera</taxon>
        <taxon>Eurotatoria</taxon>
        <taxon>Bdelloidea</taxon>
        <taxon>Philodinida</taxon>
        <taxon>Philodinidae</taxon>
        <taxon>Rotaria</taxon>
    </lineage>
</organism>
<name>A0A821W834_9BILA</name>
<protein>
    <submittedName>
        <fullName evidence="1">Uncharacterized protein</fullName>
    </submittedName>
</protein>
<dbReference type="AlphaFoldDB" id="A0A821W834"/>
<comment type="caution">
    <text evidence="1">The sequence shown here is derived from an EMBL/GenBank/DDBJ whole genome shotgun (WGS) entry which is preliminary data.</text>
</comment>
<reference evidence="1" key="1">
    <citation type="submission" date="2021-02" db="EMBL/GenBank/DDBJ databases">
        <authorList>
            <person name="Nowell W R."/>
        </authorList>
    </citation>
    <scope>NUCLEOTIDE SEQUENCE</scope>
</reference>
<evidence type="ECO:0000313" key="1">
    <source>
        <dbReference type="EMBL" id="CAF4921345.1"/>
    </source>
</evidence>
<gene>
    <name evidence="1" type="ORF">UJA718_LOCUS46439</name>
</gene>
<evidence type="ECO:0000313" key="2">
    <source>
        <dbReference type="Proteomes" id="UP000663873"/>
    </source>
</evidence>
<proteinExistence type="predicted"/>
<dbReference type="Proteomes" id="UP000663873">
    <property type="component" value="Unassembled WGS sequence"/>
</dbReference>
<feature type="non-terminal residue" evidence="1">
    <location>
        <position position="1"/>
    </location>
</feature>